<organism evidence="1">
    <name type="scientific">bioreactor metagenome</name>
    <dbReference type="NCBI Taxonomy" id="1076179"/>
    <lineage>
        <taxon>unclassified sequences</taxon>
        <taxon>metagenomes</taxon>
        <taxon>ecological metagenomes</taxon>
    </lineage>
</organism>
<dbReference type="AlphaFoldDB" id="A0A645HFK5"/>
<evidence type="ECO:0000313" key="1">
    <source>
        <dbReference type="EMBL" id="MPN34884.1"/>
    </source>
</evidence>
<dbReference type="EMBL" id="VSSQ01088160">
    <property type="protein sequence ID" value="MPN34884.1"/>
    <property type="molecule type" value="Genomic_DNA"/>
</dbReference>
<proteinExistence type="predicted"/>
<reference evidence="1" key="1">
    <citation type="submission" date="2019-08" db="EMBL/GenBank/DDBJ databases">
        <authorList>
            <person name="Kucharzyk K."/>
            <person name="Murdoch R.W."/>
            <person name="Higgins S."/>
            <person name="Loffler F."/>
        </authorList>
    </citation>
    <scope>NUCLEOTIDE SEQUENCE</scope>
</reference>
<protein>
    <recommendedName>
        <fullName evidence="2">Glutamine synthetase</fullName>
    </recommendedName>
</protein>
<gene>
    <name evidence="1" type="ORF">SDC9_182378</name>
</gene>
<comment type="caution">
    <text evidence="1">The sequence shown here is derived from an EMBL/GenBank/DDBJ whole genome shotgun (WGS) entry which is preliminary data.</text>
</comment>
<sequence length="67" mass="7889">MDEALETLRTILDEVSKIETTTKQAHEFRYKVFPAMEALRIPADKLEMLVDEKKWPIPTYGDLLFYV</sequence>
<name>A0A645HFK5_9ZZZZ</name>
<dbReference type="Gene3D" id="1.20.120.1560">
    <property type="match status" value="1"/>
</dbReference>
<accession>A0A645HFK5</accession>
<evidence type="ECO:0008006" key="2">
    <source>
        <dbReference type="Google" id="ProtNLM"/>
    </source>
</evidence>